<evidence type="ECO:0000313" key="2">
    <source>
        <dbReference type="Proteomes" id="UP001610432"/>
    </source>
</evidence>
<organism evidence="1 2">
    <name type="scientific">Aspergillus lucknowensis</name>
    <dbReference type="NCBI Taxonomy" id="176173"/>
    <lineage>
        <taxon>Eukaryota</taxon>
        <taxon>Fungi</taxon>
        <taxon>Dikarya</taxon>
        <taxon>Ascomycota</taxon>
        <taxon>Pezizomycotina</taxon>
        <taxon>Eurotiomycetes</taxon>
        <taxon>Eurotiomycetidae</taxon>
        <taxon>Eurotiales</taxon>
        <taxon>Aspergillaceae</taxon>
        <taxon>Aspergillus</taxon>
        <taxon>Aspergillus subgen. Nidulantes</taxon>
    </lineage>
</organism>
<keyword evidence="2" id="KW-1185">Reference proteome</keyword>
<proteinExistence type="predicted"/>
<dbReference type="Proteomes" id="UP001610432">
    <property type="component" value="Unassembled WGS sequence"/>
</dbReference>
<dbReference type="EMBL" id="JBFXLQ010000015">
    <property type="protein sequence ID" value="KAL2868174.1"/>
    <property type="molecule type" value="Genomic_DNA"/>
</dbReference>
<dbReference type="RefSeq" id="XP_070887153.1">
    <property type="nucleotide sequence ID" value="XM_071035265.1"/>
</dbReference>
<protein>
    <submittedName>
        <fullName evidence="1">Uncharacterized protein</fullName>
    </submittedName>
</protein>
<sequence length="160" mass="17810">MASSQSCAIMHEAAGIRSCLQPIRWRRQALGVASKMYQNLIGGVIALWISTANTTAGTSRQIHIRCMIEPVQSLFDERYLVAADPGSQRTMRADHAFLFSVTGSSQNNFYSRQLPTRVLGSEATALRSCSYPPLQLSVHIDWEWMVKILPASLLERISVL</sequence>
<accession>A0ABR4LUE3</accession>
<name>A0ABR4LUE3_9EURO</name>
<gene>
    <name evidence="1" type="ORF">BJX67DRAFT_63033</name>
</gene>
<comment type="caution">
    <text evidence="1">The sequence shown here is derived from an EMBL/GenBank/DDBJ whole genome shotgun (WGS) entry which is preliminary data.</text>
</comment>
<dbReference type="GeneID" id="98150337"/>
<evidence type="ECO:0000313" key="1">
    <source>
        <dbReference type="EMBL" id="KAL2868174.1"/>
    </source>
</evidence>
<reference evidence="1 2" key="1">
    <citation type="submission" date="2024-07" db="EMBL/GenBank/DDBJ databases">
        <title>Section-level genome sequencing and comparative genomics of Aspergillus sections Usti and Cavernicolus.</title>
        <authorList>
            <consortium name="Lawrence Berkeley National Laboratory"/>
            <person name="Nybo J.L."/>
            <person name="Vesth T.C."/>
            <person name="Theobald S."/>
            <person name="Frisvad J.C."/>
            <person name="Larsen T.O."/>
            <person name="Kjaerboelling I."/>
            <person name="Rothschild-Mancinelli K."/>
            <person name="Lyhne E.K."/>
            <person name="Kogle M.E."/>
            <person name="Barry K."/>
            <person name="Clum A."/>
            <person name="Na H."/>
            <person name="Ledsgaard L."/>
            <person name="Lin J."/>
            <person name="Lipzen A."/>
            <person name="Kuo A."/>
            <person name="Riley R."/>
            <person name="Mondo S."/>
            <person name="Labutti K."/>
            <person name="Haridas S."/>
            <person name="Pangalinan J."/>
            <person name="Salamov A.A."/>
            <person name="Simmons B.A."/>
            <person name="Magnuson J.K."/>
            <person name="Chen J."/>
            <person name="Drula E."/>
            <person name="Henrissat B."/>
            <person name="Wiebenga A."/>
            <person name="Lubbers R.J."/>
            <person name="Gomes A.C."/>
            <person name="Macurrencykelacurrency M.R."/>
            <person name="Stajich J."/>
            <person name="Grigoriev I.V."/>
            <person name="Mortensen U.H."/>
            <person name="De Vries R.P."/>
            <person name="Baker S.E."/>
            <person name="Andersen M.R."/>
        </authorList>
    </citation>
    <scope>NUCLEOTIDE SEQUENCE [LARGE SCALE GENOMIC DNA]</scope>
    <source>
        <strain evidence="1 2">CBS 449.75</strain>
    </source>
</reference>